<reference evidence="2 3" key="1">
    <citation type="submission" date="2023-07" db="EMBL/GenBank/DDBJ databases">
        <title>Sorghum-associated microbial communities from plants grown in Nebraska, USA.</title>
        <authorList>
            <person name="Schachtman D."/>
        </authorList>
    </citation>
    <scope>NUCLEOTIDE SEQUENCE [LARGE SCALE GENOMIC DNA]</scope>
    <source>
        <strain evidence="2 3">DS2154</strain>
    </source>
</reference>
<evidence type="ECO:0000313" key="2">
    <source>
        <dbReference type="EMBL" id="MDR6533240.1"/>
    </source>
</evidence>
<comment type="caution">
    <text evidence="2">The sequence shown here is derived from an EMBL/GenBank/DDBJ whole genome shotgun (WGS) entry which is preliminary data.</text>
</comment>
<sequence>MTKLLAGALVTASLFAWAEPASARRVFAVQAQYYSGPDYNQLVGEVYRDCDGNGSQWGVRTPYVIRETTACP</sequence>
<dbReference type="EMBL" id="JAVDRL010000012">
    <property type="protein sequence ID" value="MDR6533240.1"/>
    <property type="molecule type" value="Genomic_DNA"/>
</dbReference>
<evidence type="ECO:0000313" key="3">
    <source>
        <dbReference type="Proteomes" id="UP001262754"/>
    </source>
</evidence>
<evidence type="ECO:0008006" key="4">
    <source>
        <dbReference type="Google" id="ProtNLM"/>
    </source>
</evidence>
<feature type="chain" id="PRO_5045685154" description="Secreted protein" evidence="1">
    <location>
        <begin position="19"/>
        <end position="72"/>
    </location>
</feature>
<name>A0ABU1N470_9CAUL</name>
<feature type="signal peptide" evidence="1">
    <location>
        <begin position="1"/>
        <end position="18"/>
    </location>
</feature>
<gene>
    <name evidence="2" type="ORF">J2800_004002</name>
</gene>
<dbReference type="InterPro" id="IPR046256">
    <property type="entry name" value="DUF6289"/>
</dbReference>
<dbReference type="RefSeq" id="WP_156402440.1">
    <property type="nucleotide sequence ID" value="NZ_BMLD01000001.1"/>
</dbReference>
<dbReference type="Proteomes" id="UP001262754">
    <property type="component" value="Unassembled WGS sequence"/>
</dbReference>
<keyword evidence="3" id="KW-1185">Reference proteome</keyword>
<organism evidence="2 3">
    <name type="scientific">Caulobacter rhizosphaerae</name>
    <dbReference type="NCBI Taxonomy" id="2010972"/>
    <lineage>
        <taxon>Bacteria</taxon>
        <taxon>Pseudomonadati</taxon>
        <taxon>Pseudomonadota</taxon>
        <taxon>Alphaproteobacteria</taxon>
        <taxon>Caulobacterales</taxon>
        <taxon>Caulobacteraceae</taxon>
        <taxon>Caulobacter</taxon>
    </lineage>
</organism>
<proteinExistence type="predicted"/>
<accession>A0ABU1N470</accession>
<dbReference type="Pfam" id="PF19806">
    <property type="entry name" value="DUF6289"/>
    <property type="match status" value="1"/>
</dbReference>
<protein>
    <recommendedName>
        <fullName evidence="4">Secreted protein</fullName>
    </recommendedName>
</protein>
<keyword evidence="1" id="KW-0732">Signal</keyword>
<evidence type="ECO:0000256" key="1">
    <source>
        <dbReference type="SAM" id="SignalP"/>
    </source>
</evidence>